<feature type="compositionally biased region" description="Low complexity" evidence="1">
    <location>
        <begin position="400"/>
        <end position="421"/>
    </location>
</feature>
<feature type="region of interest" description="Disordered" evidence="1">
    <location>
        <begin position="593"/>
        <end position="618"/>
    </location>
</feature>
<protein>
    <submittedName>
        <fullName evidence="2">Uncharacterized protein</fullName>
    </submittedName>
</protein>
<feature type="region of interest" description="Disordered" evidence="1">
    <location>
        <begin position="247"/>
        <end position="266"/>
    </location>
</feature>
<keyword evidence="3" id="KW-1185">Reference proteome</keyword>
<feature type="region of interest" description="Disordered" evidence="1">
    <location>
        <begin position="369"/>
        <end position="577"/>
    </location>
</feature>
<gene>
    <name evidence="2" type="ORF">RHOBADRAFT_43541</name>
</gene>
<feature type="compositionally biased region" description="Acidic residues" evidence="1">
    <location>
        <begin position="544"/>
        <end position="560"/>
    </location>
</feature>
<dbReference type="AlphaFoldDB" id="A0A194S9M7"/>
<accession>A0A194S9M7</accession>
<feature type="compositionally biased region" description="Basic and acidic residues" evidence="1">
    <location>
        <begin position="606"/>
        <end position="618"/>
    </location>
</feature>
<dbReference type="RefSeq" id="XP_018272150.1">
    <property type="nucleotide sequence ID" value="XM_018414237.1"/>
</dbReference>
<dbReference type="OrthoDB" id="2529917at2759"/>
<feature type="compositionally biased region" description="Low complexity" evidence="1">
    <location>
        <begin position="510"/>
        <end position="533"/>
    </location>
</feature>
<evidence type="ECO:0000313" key="2">
    <source>
        <dbReference type="EMBL" id="KPV76101.1"/>
    </source>
</evidence>
<proteinExistence type="predicted"/>
<evidence type="ECO:0000313" key="3">
    <source>
        <dbReference type="Proteomes" id="UP000053890"/>
    </source>
</evidence>
<dbReference type="OMA" id="SWSYFAY"/>
<feature type="compositionally biased region" description="Polar residues" evidence="1">
    <location>
        <begin position="382"/>
        <end position="392"/>
    </location>
</feature>
<evidence type="ECO:0000256" key="1">
    <source>
        <dbReference type="SAM" id="MobiDB-lite"/>
    </source>
</evidence>
<dbReference type="STRING" id="578459.A0A194S9M7"/>
<dbReference type="GeneID" id="28974685"/>
<name>A0A194S9M7_RHOGW</name>
<feature type="compositionally biased region" description="Low complexity" evidence="1">
    <location>
        <begin position="440"/>
        <end position="475"/>
    </location>
</feature>
<dbReference type="Proteomes" id="UP000053890">
    <property type="component" value="Unassembled WGS sequence"/>
</dbReference>
<sequence length="618" mass="65005">MATTPADRSHEGHTLPLASFVAQRAPAHPLPRLVIDPVLPRLASLEAALLTSRPAALLLRLGIASERSIVALALAAIAAALARWRAQWRAVLWALGLGEALSRTVGLLQRQAATVDGEGKQHGRPDDDEDGTAQETQHVLSFWLFFAALSLADSLRSTPSGPSSSFTSSALSFLALPTRARATLQSARRTYLHFVRLWILPSFFRLRWAGRALVAKYPRLDPAPRLAYWTAFPYAFPRLYPSPSSSPAAPTRRAAGNFPQPRSRPWDPLPTSLPLSWSYFAYPSTSSLTNPSLAPTYSPRAVAAAEARWELVRLVLLWVALRRDAWGAKSLVWDWTLAPLLGALPGGAAAAPGEPTTVLRVVREVAGPRAGATGRGAGVRASSESARPQTSQDDPDVPLSPSGSSSSASATPRRATAATGRDYPTLSPYALAWTPPRPTAPSSSIASRPRGSAPASHASSSRTASPARPTSARAPFALQDPPAARAGTSRSGALLGASSGAARSAREHGAAASGSGRGLLSPGLSVGGSSSAGEGPRRSRREQDDDDEWDVDAVADDDSDVPPATPGEEEAEEGARRWATVLAEAHAAELLVDAEGSGELVGGVVEGERHDGEPGWSR</sequence>
<organism evidence="2 3">
    <name type="scientific">Rhodotorula graminis (strain WP1)</name>
    <dbReference type="NCBI Taxonomy" id="578459"/>
    <lineage>
        <taxon>Eukaryota</taxon>
        <taxon>Fungi</taxon>
        <taxon>Dikarya</taxon>
        <taxon>Basidiomycota</taxon>
        <taxon>Pucciniomycotina</taxon>
        <taxon>Microbotryomycetes</taxon>
        <taxon>Sporidiobolales</taxon>
        <taxon>Sporidiobolaceae</taxon>
        <taxon>Rhodotorula</taxon>
    </lineage>
</organism>
<feature type="compositionally biased region" description="Low complexity" evidence="1">
    <location>
        <begin position="486"/>
        <end position="503"/>
    </location>
</feature>
<dbReference type="EMBL" id="KQ474077">
    <property type="protein sequence ID" value="KPV76101.1"/>
    <property type="molecule type" value="Genomic_DNA"/>
</dbReference>
<reference evidence="2 3" key="1">
    <citation type="journal article" date="2015" name="Front. Microbiol.">
        <title>Genome sequence of the plant growth promoting endophytic yeast Rhodotorula graminis WP1.</title>
        <authorList>
            <person name="Firrincieli A."/>
            <person name="Otillar R."/>
            <person name="Salamov A."/>
            <person name="Schmutz J."/>
            <person name="Khan Z."/>
            <person name="Redman R.S."/>
            <person name="Fleck N.D."/>
            <person name="Lindquist E."/>
            <person name="Grigoriev I.V."/>
            <person name="Doty S.L."/>
        </authorList>
    </citation>
    <scope>NUCLEOTIDE SEQUENCE [LARGE SCALE GENOMIC DNA]</scope>
    <source>
        <strain evidence="2 3">WP1</strain>
    </source>
</reference>